<dbReference type="PANTHER" id="PTHR35342">
    <property type="entry name" value="TRICARBOXYLIC TRANSPORT PROTEIN"/>
    <property type="match status" value="1"/>
</dbReference>
<keyword evidence="1" id="KW-1133">Transmembrane helix</keyword>
<feature type="transmembrane region" description="Helical" evidence="1">
    <location>
        <begin position="116"/>
        <end position="140"/>
    </location>
</feature>
<feature type="transmembrane region" description="Helical" evidence="1">
    <location>
        <begin position="323"/>
        <end position="347"/>
    </location>
</feature>
<dbReference type="RefSeq" id="WP_134210775.1">
    <property type="nucleotide sequence ID" value="NZ_CP038015.1"/>
</dbReference>
<dbReference type="KEGG" id="panc:E2636_14145"/>
<feature type="transmembrane region" description="Helical" evidence="1">
    <location>
        <begin position="421"/>
        <end position="451"/>
    </location>
</feature>
<evidence type="ECO:0000313" key="3">
    <source>
        <dbReference type="EMBL" id="QBP42221.1"/>
    </source>
</evidence>
<evidence type="ECO:0000259" key="2">
    <source>
        <dbReference type="Pfam" id="PF01970"/>
    </source>
</evidence>
<dbReference type="Proteomes" id="UP000294292">
    <property type="component" value="Chromosome"/>
</dbReference>
<proteinExistence type="predicted"/>
<dbReference type="InterPro" id="IPR002823">
    <property type="entry name" value="DUF112_TM"/>
</dbReference>
<evidence type="ECO:0000313" key="4">
    <source>
        <dbReference type="Proteomes" id="UP000294292"/>
    </source>
</evidence>
<feature type="transmembrane region" description="Helical" evidence="1">
    <location>
        <begin position="207"/>
        <end position="225"/>
    </location>
</feature>
<feature type="domain" description="DUF112" evidence="2">
    <location>
        <begin position="20"/>
        <end position="446"/>
    </location>
</feature>
<feature type="transmembrane region" description="Helical" evidence="1">
    <location>
        <begin position="397"/>
        <end position="415"/>
    </location>
</feature>
<feature type="transmembrane region" description="Helical" evidence="1">
    <location>
        <begin position="472"/>
        <end position="491"/>
    </location>
</feature>
<name>A0A4P7A038_9BACL</name>
<sequence length="508" mass="53456">MGTLDFLLNGFAVAFQWQNILFAFVGVVIGTAVGVLPGIGPMSGVALLIPITSTLTSGMPVEAAAASSIILLAGVYYGAMYGGSTTSILLNTPGESSSVVTTLDGYQMARQGRAGAALSIAAIGSFFAGIVSLIGLVLLAEPLSRVALKFGPAEYFSLMLLGLCAVSGLAGKSMTKALIMTFSGLLLATIGIDGVSGIARFTYDLPILYSGLEFLTIAVGLFALGEVFKTILERDKESGAIAKIDRIIPTKQDLKDSAVPIVRGSLLGFFIGVLPGAGATLASFFSYIAEKKFSKHPEKFGKGAIEGVAGPESANNAASGGALIPLLTLGIPGSGTTAILMGALIMYNVQPGPLLFNDHPEVAWGLIASMFIGNLMLLVLNMPLVKVFAKIIQTPKKYLLPIIVAISFFGVYAVQYTTFDLYLLLACGFLGYLLAKNDYPLAPLVLALVLGPMIENNMRRALTISNGDFSIFLTRPLSLTFIIIALAWLLIPLLMKFKGRTIVVNEED</sequence>
<feature type="transmembrane region" description="Helical" evidence="1">
    <location>
        <begin position="177"/>
        <end position="195"/>
    </location>
</feature>
<dbReference type="OrthoDB" id="9781349at2"/>
<keyword evidence="1" id="KW-0472">Membrane</keyword>
<organism evidence="3 4">
    <name type="scientific">Paenisporosarcina antarctica</name>
    <dbReference type="NCBI Taxonomy" id="417367"/>
    <lineage>
        <taxon>Bacteria</taxon>
        <taxon>Bacillati</taxon>
        <taxon>Bacillota</taxon>
        <taxon>Bacilli</taxon>
        <taxon>Bacillales</taxon>
        <taxon>Caryophanaceae</taxon>
        <taxon>Paenisporosarcina</taxon>
    </lineage>
</organism>
<feature type="transmembrane region" description="Helical" evidence="1">
    <location>
        <begin position="266"/>
        <end position="289"/>
    </location>
</feature>
<dbReference type="Pfam" id="PF01970">
    <property type="entry name" value="TctA"/>
    <property type="match status" value="1"/>
</dbReference>
<accession>A0A4P7A038</accession>
<dbReference type="AlphaFoldDB" id="A0A4P7A038"/>
<reference evidence="3 4" key="1">
    <citation type="submission" date="2019-03" db="EMBL/GenBank/DDBJ databases">
        <title>Complete genome sequence of Paenisporosarcina antarctica CGMCC 1.6503T.</title>
        <authorList>
            <person name="Rong J.-C."/>
            <person name="Chi N.-Y."/>
            <person name="Zhang Q.-F."/>
        </authorList>
    </citation>
    <scope>NUCLEOTIDE SEQUENCE [LARGE SCALE GENOMIC DNA]</scope>
    <source>
        <strain evidence="3 4">CGMCC 1.6503</strain>
    </source>
</reference>
<keyword evidence="4" id="KW-1185">Reference proteome</keyword>
<dbReference type="EMBL" id="CP038015">
    <property type="protein sequence ID" value="QBP42221.1"/>
    <property type="molecule type" value="Genomic_DNA"/>
</dbReference>
<feature type="transmembrane region" description="Helical" evidence="1">
    <location>
        <begin position="362"/>
        <end position="385"/>
    </location>
</feature>
<dbReference type="PANTHER" id="PTHR35342:SF5">
    <property type="entry name" value="TRICARBOXYLIC TRANSPORT PROTEIN"/>
    <property type="match status" value="1"/>
</dbReference>
<keyword evidence="1" id="KW-0812">Transmembrane</keyword>
<feature type="transmembrane region" description="Helical" evidence="1">
    <location>
        <begin position="61"/>
        <end position="79"/>
    </location>
</feature>
<protein>
    <submittedName>
        <fullName evidence="3">Tripartite tricarboxylate transporter permease</fullName>
    </submittedName>
</protein>
<gene>
    <name evidence="3" type="ORF">E2636_14145</name>
</gene>
<evidence type="ECO:0000256" key="1">
    <source>
        <dbReference type="SAM" id="Phobius"/>
    </source>
</evidence>
<feature type="transmembrane region" description="Helical" evidence="1">
    <location>
        <begin position="20"/>
        <end position="49"/>
    </location>
</feature>